<comment type="caution">
    <text evidence="2">The sequence shown here is derived from an EMBL/GenBank/DDBJ whole genome shotgun (WGS) entry which is preliminary data.</text>
</comment>
<dbReference type="eggNOG" id="COG1960">
    <property type="taxonomic scope" value="Bacteria"/>
</dbReference>
<dbReference type="HOGENOM" id="CLU_3120147_0_0_11"/>
<sequence length="50" mass="5452">MLSDQDQQFYEGKITAARFFARTALPQIAAARVTVAGADFGVMDLPEDAF</sequence>
<dbReference type="Pfam" id="PF12806">
    <property type="entry name" value="Acyl-CoA_dh_C"/>
    <property type="match status" value="1"/>
</dbReference>
<dbReference type="PATRIC" id="fig|1194972.3.peg.2213"/>
<evidence type="ECO:0000259" key="1">
    <source>
        <dbReference type="Pfam" id="PF12806"/>
    </source>
</evidence>
<organism evidence="2 3">
    <name type="scientific">Mycolicibacterium vaccae ATCC 25954</name>
    <dbReference type="NCBI Taxonomy" id="1194972"/>
    <lineage>
        <taxon>Bacteria</taxon>
        <taxon>Bacillati</taxon>
        <taxon>Actinomycetota</taxon>
        <taxon>Actinomycetes</taxon>
        <taxon>Mycobacteriales</taxon>
        <taxon>Mycobacteriaceae</taxon>
        <taxon>Mycolicibacterium</taxon>
    </lineage>
</organism>
<dbReference type="InterPro" id="IPR025878">
    <property type="entry name" value="Acyl-CoA_dh-like_C_dom"/>
</dbReference>
<keyword evidence="3" id="KW-1185">Reference proteome</keyword>
<accession>K0UXL0</accession>
<feature type="domain" description="Acetyl-CoA dehydrogenase-like C-terminal" evidence="1">
    <location>
        <begin position="4"/>
        <end position="46"/>
    </location>
</feature>
<protein>
    <submittedName>
        <fullName evidence="2">Acyl-CoA dehydrogenase domain-containing protein</fullName>
    </submittedName>
</protein>
<evidence type="ECO:0000313" key="3">
    <source>
        <dbReference type="Proteomes" id="UP000006072"/>
    </source>
</evidence>
<dbReference type="Proteomes" id="UP000006072">
    <property type="component" value="Unassembled WGS sequence"/>
</dbReference>
<proteinExistence type="predicted"/>
<evidence type="ECO:0000313" key="2">
    <source>
        <dbReference type="EMBL" id="EJZ09815.1"/>
    </source>
</evidence>
<reference evidence="2 3" key="1">
    <citation type="journal article" date="2012" name="J. Bacteriol.">
        <title>Complete Genome Sequence of Mycobacterium vaccae Type Strain ATCC 25954.</title>
        <authorList>
            <person name="Ho Y.S."/>
            <person name="Adroub S.A."/>
            <person name="Abadi M."/>
            <person name="Al Alwan B."/>
            <person name="Alkhateeb R."/>
            <person name="Gao G."/>
            <person name="Ragab A."/>
            <person name="Ali S."/>
            <person name="van Soolingen D."/>
            <person name="Bitter W."/>
            <person name="Pain A."/>
            <person name="Abdallah A.M."/>
        </authorList>
    </citation>
    <scope>NUCLEOTIDE SEQUENCE [LARGE SCALE GENOMIC DNA]</scope>
    <source>
        <strain evidence="2 3">ATCC 25954</strain>
    </source>
</reference>
<gene>
    <name evidence="2" type="ORF">MVAC_11052</name>
</gene>
<dbReference type="AlphaFoldDB" id="K0UXL0"/>
<name>K0UXL0_MYCVA</name>
<dbReference type="EMBL" id="ALQA01000019">
    <property type="protein sequence ID" value="EJZ09815.1"/>
    <property type="molecule type" value="Genomic_DNA"/>
</dbReference>